<accession>A0A4S4NR59</accession>
<keyword evidence="3" id="KW-0998">Cell outer membrane</keyword>
<dbReference type="Gene3D" id="3.30.1330.60">
    <property type="entry name" value="OmpA-like domain"/>
    <property type="match status" value="1"/>
</dbReference>
<dbReference type="InterPro" id="IPR011659">
    <property type="entry name" value="WD40"/>
</dbReference>
<evidence type="ECO:0000313" key="7">
    <source>
        <dbReference type="Proteomes" id="UP000308528"/>
    </source>
</evidence>
<dbReference type="InterPro" id="IPR011042">
    <property type="entry name" value="6-blade_b-propeller_TolB-like"/>
</dbReference>
<dbReference type="PANTHER" id="PTHR30329">
    <property type="entry name" value="STATOR ELEMENT OF FLAGELLAR MOTOR COMPLEX"/>
    <property type="match status" value="1"/>
</dbReference>
<comment type="subcellular location">
    <subcellularLocation>
        <location evidence="1">Cell outer membrane</location>
    </subcellularLocation>
</comment>
<keyword evidence="2 4" id="KW-0472">Membrane</keyword>
<organism evidence="6 7">
    <name type="scientific">Neolewinella litorea</name>
    <dbReference type="NCBI Taxonomy" id="2562452"/>
    <lineage>
        <taxon>Bacteria</taxon>
        <taxon>Pseudomonadati</taxon>
        <taxon>Bacteroidota</taxon>
        <taxon>Saprospiria</taxon>
        <taxon>Saprospirales</taxon>
        <taxon>Lewinellaceae</taxon>
        <taxon>Neolewinella</taxon>
    </lineage>
</organism>
<dbReference type="InterPro" id="IPR036737">
    <property type="entry name" value="OmpA-like_sf"/>
</dbReference>
<evidence type="ECO:0000256" key="2">
    <source>
        <dbReference type="ARBA" id="ARBA00023136"/>
    </source>
</evidence>
<dbReference type="PRINTS" id="PR01021">
    <property type="entry name" value="OMPADOMAIN"/>
</dbReference>
<dbReference type="SUPFAM" id="SSF82171">
    <property type="entry name" value="DPP6 N-terminal domain-like"/>
    <property type="match status" value="1"/>
</dbReference>
<dbReference type="Pfam" id="PF00691">
    <property type="entry name" value="OmpA"/>
    <property type="match status" value="1"/>
</dbReference>
<dbReference type="SUPFAM" id="SSF103088">
    <property type="entry name" value="OmpA-like"/>
    <property type="match status" value="1"/>
</dbReference>
<dbReference type="SUPFAM" id="SSF48452">
    <property type="entry name" value="TPR-like"/>
    <property type="match status" value="1"/>
</dbReference>
<dbReference type="RefSeq" id="WP_136456518.1">
    <property type="nucleotide sequence ID" value="NZ_SRSF01000001.1"/>
</dbReference>
<dbReference type="PROSITE" id="PS51257">
    <property type="entry name" value="PROKAR_LIPOPROTEIN"/>
    <property type="match status" value="1"/>
</dbReference>
<name>A0A4S4NR59_9BACT</name>
<dbReference type="GO" id="GO:0009279">
    <property type="term" value="C:cell outer membrane"/>
    <property type="evidence" value="ECO:0007669"/>
    <property type="project" value="UniProtKB-SubCell"/>
</dbReference>
<gene>
    <name evidence="6" type="ORF">E4021_03505</name>
</gene>
<dbReference type="Proteomes" id="UP000308528">
    <property type="component" value="Unassembled WGS sequence"/>
</dbReference>
<evidence type="ECO:0000259" key="5">
    <source>
        <dbReference type="PROSITE" id="PS51123"/>
    </source>
</evidence>
<comment type="caution">
    <text evidence="6">The sequence shown here is derived from an EMBL/GenBank/DDBJ whole genome shotgun (WGS) entry which is preliminary data.</text>
</comment>
<evidence type="ECO:0000256" key="3">
    <source>
        <dbReference type="ARBA" id="ARBA00023237"/>
    </source>
</evidence>
<dbReference type="PANTHER" id="PTHR30329:SF21">
    <property type="entry name" value="LIPOPROTEIN YIAD-RELATED"/>
    <property type="match status" value="1"/>
</dbReference>
<dbReference type="Gene3D" id="1.25.40.10">
    <property type="entry name" value="Tetratricopeptide repeat domain"/>
    <property type="match status" value="1"/>
</dbReference>
<dbReference type="EMBL" id="SRSF01000001">
    <property type="protein sequence ID" value="THH41675.1"/>
    <property type="molecule type" value="Genomic_DNA"/>
</dbReference>
<keyword evidence="7" id="KW-1185">Reference proteome</keyword>
<dbReference type="InterPro" id="IPR011990">
    <property type="entry name" value="TPR-like_helical_dom_sf"/>
</dbReference>
<evidence type="ECO:0000313" key="6">
    <source>
        <dbReference type="EMBL" id="THH41675.1"/>
    </source>
</evidence>
<dbReference type="OrthoDB" id="1488841at2"/>
<sequence length="660" mass="73429">MYRILLIAFVLLLAGGCTYTAKITDGTTAVERKQYDVAVPMLEREFKRAKSRGEQGRIAMNLAISYRETGRDAQAVEWFQMAYDNGVGPDALREKASALKRLERYEEAIQTYTDLGFEIGSRYEFRKDIAGAELAMRLKAEREAQEVPEYEVSPVAFNSPGADYAAVSLDDGLVFTSDRSAATGDDTYKWTGRSFSDLFAAPDPTSSAVTPFNPSVNTEFNEGTPSFSPDGNTMYFTRCSPPAKRSDAYCGIYRSERVGGGWSSAEKLPFVTPDANYMHPAVTADGNRLIFSANLNEGWGGYDLYAVDRLPDGKWGTPDLMSRAINTDGNEQFPTLDGDTLYFSSDGLEGLGGLDIFRTWPLEDGRYNAPRNLKMPINSGADDFAYTIVERNGTGIGSTTTGYFSSSRPGGAGSDDIYAYTKTVLPPPPPSPDPVVFRNVLDVTVVEKIFEEPGNPRSRVLGLRPVPNATVIASIGDQSRTVTTNEEGQLSLVLVDNQEYQFRAERPDYLSDEGRFSSRNLPRDPEAPEQRYELELEIEKIFRNQEIVLENIYYDFDESFIRQDAQPTLNELSQVLTRNPDIRIELGSHTDCRGRDAYNETLSQARAQAAVDYLISKGISADRLAARGYGESQPIAECICERCTEDQHQLNRRTTFRILE</sequence>
<dbReference type="InterPro" id="IPR006665">
    <property type="entry name" value="OmpA-like"/>
</dbReference>
<dbReference type="PROSITE" id="PS51123">
    <property type="entry name" value="OMPA_2"/>
    <property type="match status" value="1"/>
</dbReference>
<feature type="domain" description="OmpA-like" evidence="5">
    <location>
        <begin position="541"/>
        <end position="660"/>
    </location>
</feature>
<dbReference type="Pfam" id="PF07676">
    <property type="entry name" value="PD40"/>
    <property type="match status" value="3"/>
</dbReference>
<proteinExistence type="predicted"/>
<dbReference type="InterPro" id="IPR050330">
    <property type="entry name" value="Bact_OuterMem_StrucFunc"/>
</dbReference>
<dbReference type="CDD" id="cd07185">
    <property type="entry name" value="OmpA_C-like"/>
    <property type="match status" value="1"/>
</dbReference>
<reference evidence="6 7" key="1">
    <citation type="submission" date="2019-04" db="EMBL/GenBank/DDBJ databases">
        <title>Lewinella litorea sp. nov., isolated from a marine sand.</title>
        <authorList>
            <person name="Yoon J.-H."/>
        </authorList>
    </citation>
    <scope>NUCLEOTIDE SEQUENCE [LARGE SCALE GENOMIC DNA]</scope>
    <source>
        <strain evidence="6 7">HSMS-39</strain>
    </source>
</reference>
<dbReference type="AlphaFoldDB" id="A0A4S4NR59"/>
<protein>
    <submittedName>
        <fullName evidence="6">Tetratricopeptide repeat protein</fullName>
    </submittedName>
</protein>
<dbReference type="Gene3D" id="2.120.10.30">
    <property type="entry name" value="TolB, C-terminal domain"/>
    <property type="match status" value="1"/>
</dbReference>
<dbReference type="InterPro" id="IPR006664">
    <property type="entry name" value="OMP_bac"/>
</dbReference>
<evidence type="ECO:0000256" key="4">
    <source>
        <dbReference type="PROSITE-ProRule" id="PRU00473"/>
    </source>
</evidence>
<evidence type="ECO:0000256" key="1">
    <source>
        <dbReference type="ARBA" id="ARBA00004442"/>
    </source>
</evidence>